<gene>
    <name evidence="1" type="ORF">AVL57_12525</name>
    <name evidence="2" type="ORF">Q4527_06845</name>
</gene>
<proteinExistence type="predicted"/>
<protein>
    <submittedName>
        <fullName evidence="2">Imm32 family immunity protein</fullName>
    </submittedName>
</protein>
<evidence type="ECO:0000313" key="2">
    <source>
        <dbReference type="EMBL" id="MDO6577102.1"/>
    </source>
</evidence>
<dbReference type="Pfam" id="PF15566">
    <property type="entry name" value="Imm32"/>
    <property type="match status" value="1"/>
</dbReference>
<evidence type="ECO:0000313" key="1">
    <source>
        <dbReference type="EMBL" id="AMJ74713.1"/>
    </source>
</evidence>
<sequence>MLSVEKDKDAEQIYIHGSPEQLRWLANRLVAIAKEAEKSGQAHDHFMTEDWGGNELTNELMGNSESHAIINHLIVYGHASK</sequence>
<dbReference type="EMBL" id="JAUOQI010000004">
    <property type="protein sequence ID" value="MDO6577102.1"/>
    <property type="molecule type" value="Genomic_DNA"/>
</dbReference>
<evidence type="ECO:0000313" key="4">
    <source>
        <dbReference type="Proteomes" id="UP001170717"/>
    </source>
</evidence>
<accession>A0AAW7YZC7</accession>
<evidence type="ECO:0000313" key="3">
    <source>
        <dbReference type="Proteomes" id="UP000056750"/>
    </source>
</evidence>
<dbReference type="KEGG" id="asq:AVL57_12525"/>
<dbReference type="RefSeq" id="WP_057791307.1">
    <property type="nucleotide sequence ID" value="NZ_CANLMS010000007.1"/>
</dbReference>
<dbReference type="InterPro" id="IPR029083">
    <property type="entry name" value="Imm32"/>
</dbReference>
<dbReference type="EMBL" id="CP013926">
    <property type="protein sequence ID" value="AMJ74713.1"/>
    <property type="molecule type" value="Genomic_DNA"/>
</dbReference>
<reference evidence="1 3" key="1">
    <citation type="submission" date="2015-12" db="EMBL/GenBank/DDBJ databases">
        <title>Intraspecies pangenome expansion in the marine bacterium Alteromonas.</title>
        <authorList>
            <person name="Lopez-Perez M."/>
            <person name="Rodriguez-Valera F."/>
        </authorList>
    </citation>
    <scope>NUCLEOTIDE SEQUENCE [LARGE SCALE GENOMIC DNA]</scope>
    <source>
        <strain evidence="1 3">LMG 21861</strain>
    </source>
</reference>
<organism evidence="2 4">
    <name type="scientific">Alteromonas stellipolaris</name>
    <dbReference type="NCBI Taxonomy" id="233316"/>
    <lineage>
        <taxon>Bacteria</taxon>
        <taxon>Pseudomonadati</taxon>
        <taxon>Pseudomonadota</taxon>
        <taxon>Gammaproteobacteria</taxon>
        <taxon>Alteromonadales</taxon>
        <taxon>Alteromonadaceae</taxon>
        <taxon>Alteromonas/Salinimonas group</taxon>
        <taxon>Alteromonas</taxon>
    </lineage>
</organism>
<name>A0AAW7YZC7_9ALTE</name>
<keyword evidence="3" id="KW-1185">Reference proteome</keyword>
<dbReference type="Proteomes" id="UP001170717">
    <property type="component" value="Unassembled WGS sequence"/>
</dbReference>
<reference evidence="2" key="2">
    <citation type="submission" date="2023-07" db="EMBL/GenBank/DDBJ databases">
        <title>Genome content predicts the carbon catabolic preferences of heterotrophic bacteria.</title>
        <authorList>
            <person name="Gralka M."/>
        </authorList>
    </citation>
    <scope>NUCLEOTIDE SEQUENCE</scope>
    <source>
        <strain evidence="2">F2M12</strain>
    </source>
</reference>
<dbReference type="Proteomes" id="UP000056750">
    <property type="component" value="Chromosome"/>
</dbReference>
<dbReference type="AlphaFoldDB" id="A0AAW7YZC7"/>